<organism evidence="1">
    <name type="scientific">Capitella teleta</name>
    <name type="common">Polychaete worm</name>
    <dbReference type="NCBI Taxonomy" id="283909"/>
    <lineage>
        <taxon>Eukaryota</taxon>
        <taxon>Metazoa</taxon>
        <taxon>Spiralia</taxon>
        <taxon>Lophotrochozoa</taxon>
        <taxon>Annelida</taxon>
        <taxon>Polychaeta</taxon>
        <taxon>Sedentaria</taxon>
        <taxon>Scolecida</taxon>
        <taxon>Capitellidae</taxon>
        <taxon>Capitella</taxon>
    </lineage>
</organism>
<dbReference type="EMBL" id="KB301149">
    <property type="protein sequence ID" value="ELU05889.1"/>
    <property type="molecule type" value="Genomic_DNA"/>
</dbReference>
<sequence>MDKNKNKHLFPKFSKFDHVVFTQSSLNCEDRFLQRFVMENKATRLVRHLNGGIDDPELSNVIMEYFCGNEDSDDVGRRKTALVLEDVKHLVSFIVNYADQNALVLPGRVPGFARDDIKILPSSTTKVLIWRLYFDCPVPEGSEARKVKLSTFKQLWLQLLPFIVVARPMTDLCWTCQNNNAIIHR</sequence>
<dbReference type="InParanoid" id="R7UH68"/>
<dbReference type="OrthoDB" id="6152653at2759"/>
<name>R7UH68_CAPTE</name>
<gene>
    <name evidence="1" type="ORF">CAPTEDRAFT_185676</name>
</gene>
<protein>
    <submittedName>
        <fullName evidence="1">Uncharacterized protein</fullName>
    </submittedName>
</protein>
<dbReference type="HOGENOM" id="CLU_1471745_0_0_1"/>
<reference evidence="1" key="1">
    <citation type="journal article" date="2013" name="Nature">
        <title>Insights into bilaterian evolution from three spiralian genomes.</title>
        <authorList>
            <person name="Simakov O."/>
            <person name="Marletaz F."/>
            <person name="Cho S.J."/>
            <person name="Edsinger-Gonzales E."/>
            <person name="Havlak P."/>
            <person name="Hellsten U."/>
            <person name="Kuo D.H."/>
            <person name="Larsson T."/>
            <person name="Lv J."/>
            <person name="Arendt D."/>
            <person name="Savage R."/>
            <person name="Osoegawa K."/>
            <person name="de Jong P."/>
            <person name="Grimwood J."/>
            <person name="Chapman J.A."/>
            <person name="Shapiro H."/>
            <person name="Aerts A."/>
            <person name="Otillar R.P."/>
            <person name="Terry A.Y."/>
            <person name="Boore J.L."/>
            <person name="Grigoriev I.V."/>
            <person name="Lindberg D.R."/>
            <person name="Seaver E.C."/>
            <person name="Weisblat D.A."/>
            <person name="Putnam N.H."/>
            <person name="Rokhsar D.S."/>
        </authorList>
    </citation>
    <scope>NUCLEOTIDE SEQUENCE</scope>
    <source>
        <strain evidence="1">I ESC-2004</strain>
    </source>
</reference>
<proteinExistence type="predicted"/>
<dbReference type="AlphaFoldDB" id="R7UH68"/>
<dbReference type="PANTHER" id="PTHR34415">
    <property type="entry name" value="INTEGRASE CATALYTIC DOMAIN-CONTAINING PROTEIN"/>
    <property type="match status" value="1"/>
</dbReference>
<dbReference type="PANTHER" id="PTHR34415:SF1">
    <property type="entry name" value="INTEGRASE CATALYTIC DOMAIN-CONTAINING PROTEIN"/>
    <property type="match status" value="1"/>
</dbReference>
<feature type="non-terminal residue" evidence="1">
    <location>
        <position position="185"/>
    </location>
</feature>
<accession>R7UH68</accession>
<evidence type="ECO:0000313" key="1">
    <source>
        <dbReference type="EMBL" id="ELU05889.1"/>
    </source>
</evidence>